<dbReference type="GO" id="GO:0003700">
    <property type="term" value="F:DNA-binding transcription factor activity"/>
    <property type="evidence" value="ECO:0007669"/>
    <property type="project" value="InterPro"/>
</dbReference>
<organism evidence="1 2">
    <name type="scientific">Streptococcus mitis 18/56</name>
    <dbReference type="NCBI Taxonomy" id="1340485"/>
    <lineage>
        <taxon>Bacteria</taxon>
        <taxon>Bacillati</taxon>
        <taxon>Bacillota</taxon>
        <taxon>Bacilli</taxon>
        <taxon>Lactobacillales</taxon>
        <taxon>Streptococcaceae</taxon>
        <taxon>Streptococcus</taxon>
        <taxon>Streptococcus mitis group</taxon>
    </lineage>
</organism>
<evidence type="ECO:0000313" key="1">
    <source>
        <dbReference type="EMBL" id="EPR91304.1"/>
    </source>
</evidence>
<protein>
    <submittedName>
        <fullName evidence="1">Transcriptional regulator</fullName>
    </submittedName>
</protein>
<accession>S7YJB2</accession>
<evidence type="ECO:0000313" key="2">
    <source>
        <dbReference type="Proteomes" id="UP000014970"/>
    </source>
</evidence>
<sequence length="165" mass="20582">SRKGNVMFKELYKEVQGIVYKCRNEYHLHLWELSDWDQEGMICLHELLSKEEGIVEDIPRLRKYFKTKFRNRILDYIRKQESQKRRYDKEPYEEVGEISHRISEGGLWLDDYYLFHETLRDYRNKQNKEQQEELDRVLRNERFRGRQRVLRDLRIVLKEFDIRTH</sequence>
<dbReference type="SUPFAM" id="SSF88946">
    <property type="entry name" value="Sigma2 domain of RNA polymerase sigma factors"/>
    <property type="match status" value="1"/>
</dbReference>
<dbReference type="InterPro" id="IPR013325">
    <property type="entry name" value="RNA_pol_sigma_r2"/>
</dbReference>
<dbReference type="EMBL" id="ATAA01000066">
    <property type="protein sequence ID" value="EPR91304.1"/>
    <property type="molecule type" value="Genomic_DNA"/>
</dbReference>
<feature type="non-terminal residue" evidence="1">
    <location>
        <position position="1"/>
    </location>
</feature>
<name>S7YJB2_STRMT</name>
<gene>
    <name evidence="1" type="ORF">M059_09645</name>
</gene>
<comment type="caution">
    <text evidence="1">The sequence shown here is derived from an EMBL/GenBank/DDBJ whole genome shotgun (WGS) entry which is preliminary data.</text>
</comment>
<dbReference type="Proteomes" id="UP000014970">
    <property type="component" value="Unassembled WGS sequence"/>
</dbReference>
<reference evidence="1 2" key="1">
    <citation type="submission" date="2013-06" db="EMBL/GenBank/DDBJ databases">
        <title>Genome sequencing of Streptococcus mitis strains.</title>
        <authorList>
            <person name="Ikryannikova L.N."/>
            <person name="Ilina E.N."/>
            <person name="Kostryukova E.S."/>
            <person name="Semashko T.A."/>
            <person name="Savinova T.A."/>
            <person name="Karpova I.Y."/>
            <person name="Larin A.K."/>
            <person name="Ischenko D.S."/>
            <person name="Dubovickaya V.A."/>
            <person name="Sidorenko S.V."/>
            <person name="Govorun V.M."/>
        </authorList>
    </citation>
    <scope>NUCLEOTIDE SEQUENCE [LARGE SCALE GENOMIC DNA]</scope>
    <source>
        <strain evidence="1 2">18/56</strain>
    </source>
</reference>
<dbReference type="GO" id="GO:0006352">
    <property type="term" value="P:DNA-templated transcription initiation"/>
    <property type="evidence" value="ECO:0007669"/>
    <property type="project" value="InterPro"/>
</dbReference>
<dbReference type="AlphaFoldDB" id="S7YJB2"/>
<dbReference type="PATRIC" id="fig|1340485.3.peg.1972"/>
<proteinExistence type="predicted"/>